<comment type="caution">
    <text evidence="1">The sequence shown here is derived from an EMBL/GenBank/DDBJ whole genome shotgun (WGS) entry which is preliminary data.</text>
</comment>
<organism evidence="1 2">
    <name type="scientific">Brassica carinata</name>
    <name type="common">Ethiopian mustard</name>
    <name type="synonym">Abyssinian cabbage</name>
    <dbReference type="NCBI Taxonomy" id="52824"/>
    <lineage>
        <taxon>Eukaryota</taxon>
        <taxon>Viridiplantae</taxon>
        <taxon>Streptophyta</taxon>
        <taxon>Embryophyta</taxon>
        <taxon>Tracheophyta</taxon>
        <taxon>Spermatophyta</taxon>
        <taxon>Magnoliopsida</taxon>
        <taxon>eudicotyledons</taxon>
        <taxon>Gunneridae</taxon>
        <taxon>Pentapetalae</taxon>
        <taxon>rosids</taxon>
        <taxon>malvids</taxon>
        <taxon>Brassicales</taxon>
        <taxon>Brassicaceae</taxon>
        <taxon>Brassiceae</taxon>
        <taxon>Brassica</taxon>
    </lineage>
</organism>
<dbReference type="AlphaFoldDB" id="A0A8X7RLX0"/>
<sequence>MVTPRRCCDLPPFWLVLFPACDSEPIFEALSTGFFGLCSCAFWFDCSCDIVSLPYLGFLTRRLEMMLKAPCGLRVSLVFEQFRFSCSGQLVPDFLLTDLGLDVIVSLSHWPVKALLKIV</sequence>
<reference evidence="1 2" key="1">
    <citation type="submission" date="2020-02" db="EMBL/GenBank/DDBJ databases">
        <authorList>
            <person name="Ma Q."/>
            <person name="Huang Y."/>
            <person name="Song X."/>
            <person name="Pei D."/>
        </authorList>
    </citation>
    <scope>NUCLEOTIDE SEQUENCE [LARGE SCALE GENOMIC DNA]</scope>
    <source>
        <strain evidence="1">Sxm20200214</strain>
        <tissue evidence="1">Leaf</tissue>
    </source>
</reference>
<name>A0A8X7RLX0_BRACI</name>
<keyword evidence="2" id="KW-1185">Reference proteome</keyword>
<protein>
    <submittedName>
        <fullName evidence="1">Uncharacterized protein</fullName>
    </submittedName>
</protein>
<dbReference type="Proteomes" id="UP000886595">
    <property type="component" value="Unassembled WGS sequence"/>
</dbReference>
<evidence type="ECO:0000313" key="2">
    <source>
        <dbReference type="Proteomes" id="UP000886595"/>
    </source>
</evidence>
<gene>
    <name evidence="1" type="ORF">Bca52824_038138</name>
</gene>
<dbReference type="EMBL" id="JAAMPC010000009">
    <property type="protein sequence ID" value="KAG2291469.1"/>
    <property type="molecule type" value="Genomic_DNA"/>
</dbReference>
<proteinExistence type="predicted"/>
<evidence type="ECO:0000313" key="1">
    <source>
        <dbReference type="EMBL" id="KAG2291469.1"/>
    </source>
</evidence>
<dbReference type="OrthoDB" id="10379303at2759"/>
<accession>A0A8X7RLX0</accession>